<dbReference type="VEuPathDB" id="FungiDB:SPBC1718.02"/>
<dbReference type="InterPro" id="IPR013083">
    <property type="entry name" value="Znf_RING/FYVE/PHD"/>
</dbReference>
<dbReference type="GO" id="GO:0008270">
    <property type="term" value="F:zinc ion binding"/>
    <property type="evidence" value="ECO:0007669"/>
    <property type="project" value="UniProtKB-KW"/>
</dbReference>
<gene>
    <name evidence="7" type="primary">hop1</name>
</gene>
<reference evidence="7" key="1">
    <citation type="submission" date="2017-09" db="EMBL/GenBank/DDBJ databases">
        <authorList>
            <person name="Ehlers B."/>
            <person name="Leendertz F.H."/>
        </authorList>
    </citation>
    <scope>NUCLEOTIDE SEQUENCE</scope>
    <source>
        <strain evidence="7">UoA399</strain>
    </source>
</reference>
<keyword evidence="2" id="KW-0863">Zinc-finger</keyword>
<evidence type="ECO:0000256" key="1">
    <source>
        <dbReference type="ARBA" id="ARBA00022723"/>
    </source>
</evidence>
<dbReference type="PROSITE" id="PS01359">
    <property type="entry name" value="ZF_PHD_1"/>
    <property type="match status" value="1"/>
</dbReference>
<dbReference type="InterPro" id="IPR036570">
    <property type="entry name" value="HORMA_dom_sf"/>
</dbReference>
<feature type="region of interest" description="Disordered" evidence="4">
    <location>
        <begin position="499"/>
        <end position="520"/>
    </location>
</feature>
<accession>A0A285DQH5</accession>
<organism evidence="7">
    <name type="scientific">Schizosaccharomyces pombe</name>
    <name type="common">Fission yeast</name>
    <dbReference type="NCBI Taxonomy" id="4896"/>
    <lineage>
        <taxon>Eukaryota</taxon>
        <taxon>Fungi</taxon>
        <taxon>Dikarya</taxon>
        <taxon>Ascomycota</taxon>
        <taxon>Taphrinomycotina</taxon>
        <taxon>Schizosaccharomycetes</taxon>
        <taxon>Schizosaccharomycetales</taxon>
        <taxon>Schizosaccharomycetaceae</taxon>
        <taxon>Schizosaccharomyces</taxon>
    </lineage>
</organism>
<feature type="domain" description="PHD-type" evidence="5">
    <location>
        <begin position="329"/>
        <end position="374"/>
    </location>
</feature>
<feature type="compositionally biased region" description="Basic and acidic residues" evidence="4">
    <location>
        <begin position="508"/>
        <end position="520"/>
    </location>
</feature>
<dbReference type="Pfam" id="PF00628">
    <property type="entry name" value="PHD"/>
    <property type="match status" value="1"/>
</dbReference>
<evidence type="ECO:0000256" key="3">
    <source>
        <dbReference type="ARBA" id="ARBA00022833"/>
    </source>
</evidence>
<dbReference type="Pfam" id="PF02301">
    <property type="entry name" value="HORMA"/>
    <property type="match status" value="1"/>
</dbReference>
<dbReference type="InterPro" id="IPR011011">
    <property type="entry name" value="Znf_FYVE_PHD"/>
</dbReference>
<dbReference type="Gene3D" id="3.30.900.10">
    <property type="entry name" value="HORMA domain"/>
    <property type="match status" value="1"/>
</dbReference>
<evidence type="ECO:0000259" key="5">
    <source>
        <dbReference type="Pfam" id="PF00628"/>
    </source>
</evidence>
<dbReference type="SUPFAM" id="SSF57903">
    <property type="entry name" value="FYVE/PHD zinc finger"/>
    <property type="match status" value="1"/>
</dbReference>
<sequence length="520" mass="60684">MNSYKEEILQTKSDFTLKNLIFFAISTLCYKRALFNENCYKKVNFEIEHFKGADFDCQLKPTVVSLQAGVDKEADSFLEMMKTYIFSLVSMKVPFTVYLIISSQCKSILEDDAVEKEIFSFTINPGSEEKICCESFVCKFFNRLHESFIKLINVQKVVQIITKMERFQLSKGEATKAGVFLNTVETKDCMSWLNRGEFKDIVSFYESNNGIAISHCSHAFVPISTEKIMINKESSLFDSQEKIDSQLEKFLQPLKYDEIGSTQILDEQSVEKSLSQGKCEKMQNESRGLREIKNNNPCEEVKKSNWLKKNISGSDKVDKAEKKKALLNCECGDSTEDSEMFQCERCDGWVHCACYGFESDSDPRQPNQLLCYTCLLVDSESSLYDRMTMLVAYRRAIRCIWASEYQGFQKLAARLNCSYADAKRIEERLVNENIIYKEKKRKWIYFTNKSPEMVSYLREKYFTPSRWISHLNFQNYRQENQRVNMRSFLRPERMEVIERPKKVSKTSNTKETDTMKPLRI</sequence>
<dbReference type="InterPro" id="IPR019786">
    <property type="entry name" value="Zinc_finger_PHD-type_CS"/>
</dbReference>
<proteinExistence type="evidence at transcript level"/>
<feature type="domain" description="HORMA" evidence="6">
    <location>
        <begin position="17"/>
        <end position="125"/>
    </location>
</feature>
<name>A0A285DQH5_SCHPM</name>
<dbReference type="EMBL" id="LT907816">
    <property type="protein sequence ID" value="SNX88813.1"/>
    <property type="molecule type" value="mRNA"/>
</dbReference>
<protein>
    <submittedName>
        <fullName evidence="7">Hop1 (Splice variant 2)</fullName>
    </submittedName>
</protein>
<evidence type="ECO:0000256" key="4">
    <source>
        <dbReference type="SAM" id="MobiDB-lite"/>
    </source>
</evidence>
<dbReference type="AlphaFoldDB" id="A0A285DQH5"/>
<keyword evidence="1" id="KW-0479">Metal-binding</keyword>
<dbReference type="InterPro" id="IPR019787">
    <property type="entry name" value="Znf_PHD-finger"/>
</dbReference>
<dbReference type="InterPro" id="IPR003511">
    <property type="entry name" value="HORMA_dom"/>
</dbReference>
<evidence type="ECO:0000313" key="7">
    <source>
        <dbReference type="EMBL" id="SNX88813.1"/>
    </source>
</evidence>
<dbReference type="Gene3D" id="3.30.40.10">
    <property type="entry name" value="Zinc/RING finger domain, C3HC4 (zinc finger)"/>
    <property type="match status" value="1"/>
</dbReference>
<evidence type="ECO:0000259" key="6">
    <source>
        <dbReference type="Pfam" id="PF02301"/>
    </source>
</evidence>
<keyword evidence="3" id="KW-0862">Zinc</keyword>
<evidence type="ECO:0000256" key="2">
    <source>
        <dbReference type="ARBA" id="ARBA00022771"/>
    </source>
</evidence>